<evidence type="ECO:0000256" key="14">
    <source>
        <dbReference type="PROSITE-ProRule" id="PRU01379"/>
    </source>
</evidence>
<dbReference type="GO" id="GO:0005576">
    <property type="term" value="C:extracellular region"/>
    <property type="evidence" value="ECO:0007669"/>
    <property type="project" value="UniProtKB-SubCell"/>
</dbReference>
<reference evidence="19" key="1">
    <citation type="submission" date="2010-07" db="EMBL/GenBank/DDBJ databases">
        <title>The genome sequence of Gaeumannomyces graminis var. tritici strain R3-111a-1.</title>
        <authorList>
            <consortium name="The Broad Institute Genome Sequencing Platform"/>
            <person name="Ma L.-J."/>
            <person name="Dead R."/>
            <person name="Young S."/>
            <person name="Zeng Q."/>
            <person name="Koehrsen M."/>
            <person name="Alvarado L."/>
            <person name="Berlin A."/>
            <person name="Chapman S.B."/>
            <person name="Chen Z."/>
            <person name="Freedman E."/>
            <person name="Gellesch M."/>
            <person name="Goldberg J."/>
            <person name="Griggs A."/>
            <person name="Gujja S."/>
            <person name="Heilman E.R."/>
            <person name="Heiman D."/>
            <person name="Hepburn T."/>
            <person name="Howarth C."/>
            <person name="Jen D."/>
            <person name="Larson L."/>
            <person name="Mehta T."/>
            <person name="Neiman D."/>
            <person name="Pearson M."/>
            <person name="Roberts A."/>
            <person name="Saif S."/>
            <person name="Shea T."/>
            <person name="Shenoy N."/>
            <person name="Sisk P."/>
            <person name="Stolte C."/>
            <person name="Sykes S."/>
            <person name="Walk T."/>
            <person name="White J."/>
            <person name="Yandava C."/>
            <person name="Haas B."/>
            <person name="Nusbaum C."/>
            <person name="Birren B."/>
        </authorList>
    </citation>
    <scope>NUCLEOTIDE SEQUENCE [LARGE SCALE GENOMIC DNA]</scope>
    <source>
        <strain evidence="19">R3-111a-1</strain>
    </source>
</reference>
<proteinExistence type="inferred from homology"/>
<dbReference type="GeneID" id="20343960"/>
<evidence type="ECO:0000256" key="6">
    <source>
        <dbReference type="ARBA" id="ARBA00022670"/>
    </source>
</evidence>
<evidence type="ECO:0000313" key="17">
    <source>
        <dbReference type="EMBL" id="EJT78401.1"/>
    </source>
</evidence>
<dbReference type="Gene3D" id="3.40.630.10">
    <property type="entry name" value="Zn peptidases"/>
    <property type="match status" value="1"/>
</dbReference>
<feature type="signal peptide" evidence="15">
    <location>
        <begin position="1"/>
        <end position="18"/>
    </location>
</feature>
<evidence type="ECO:0000256" key="9">
    <source>
        <dbReference type="ARBA" id="ARBA00022801"/>
    </source>
</evidence>
<dbReference type="PRINTS" id="PR00765">
    <property type="entry name" value="CRBOXYPTASEA"/>
</dbReference>
<keyword evidence="11" id="KW-0843">Virulence</keyword>
<dbReference type="OrthoDB" id="3626597at2759"/>
<comment type="cofactor">
    <cofactor evidence="1">
        <name>Zn(2+)</name>
        <dbReference type="ChEBI" id="CHEBI:29105"/>
    </cofactor>
</comment>
<feature type="chain" id="PRO_5015094380" description="Peptidase M14 domain-containing protein" evidence="15">
    <location>
        <begin position="19"/>
        <end position="420"/>
    </location>
</feature>
<evidence type="ECO:0000256" key="1">
    <source>
        <dbReference type="ARBA" id="ARBA00001947"/>
    </source>
</evidence>
<dbReference type="InterPro" id="IPR000834">
    <property type="entry name" value="Peptidase_M14"/>
</dbReference>
<dbReference type="HOGENOM" id="CLU_019326_1_1_1"/>
<comment type="function">
    <text evidence="2">Extracellular metalloprotease that contributes to pathogenicity.</text>
</comment>
<dbReference type="EMBL" id="GL385396">
    <property type="protein sequence ID" value="EJT78401.1"/>
    <property type="molecule type" value="Genomic_DNA"/>
</dbReference>
<evidence type="ECO:0000259" key="16">
    <source>
        <dbReference type="PROSITE" id="PS52035"/>
    </source>
</evidence>
<keyword evidence="8 15" id="KW-0732">Signal</keyword>
<keyword evidence="9" id="KW-0378">Hydrolase</keyword>
<comment type="similarity">
    <text evidence="4 14">Belongs to the peptidase M14 family.</text>
</comment>
<reference evidence="17" key="3">
    <citation type="submission" date="2010-09" db="EMBL/GenBank/DDBJ databases">
        <title>Annotation of Gaeumannomyces graminis var. tritici R3-111a-1.</title>
        <authorList>
            <consortium name="The Broad Institute Genome Sequencing Platform"/>
            <person name="Ma L.-J."/>
            <person name="Dead R."/>
            <person name="Young S.K."/>
            <person name="Zeng Q."/>
            <person name="Gargeya S."/>
            <person name="Fitzgerald M."/>
            <person name="Haas B."/>
            <person name="Abouelleil A."/>
            <person name="Alvarado L."/>
            <person name="Arachchi H.M."/>
            <person name="Berlin A."/>
            <person name="Brown A."/>
            <person name="Chapman S.B."/>
            <person name="Chen Z."/>
            <person name="Dunbar C."/>
            <person name="Freedman E."/>
            <person name="Gearin G."/>
            <person name="Gellesch M."/>
            <person name="Goldberg J."/>
            <person name="Griggs A."/>
            <person name="Gujja S."/>
            <person name="Heiman D."/>
            <person name="Howarth C."/>
            <person name="Larson L."/>
            <person name="Lui A."/>
            <person name="MacDonald P.J.P."/>
            <person name="Mehta T."/>
            <person name="Montmayeur A."/>
            <person name="Murphy C."/>
            <person name="Neiman D."/>
            <person name="Pearson M."/>
            <person name="Priest M."/>
            <person name="Roberts A."/>
            <person name="Saif S."/>
            <person name="Shea T."/>
            <person name="Shenoy N."/>
            <person name="Sisk P."/>
            <person name="Stolte C."/>
            <person name="Sykes S."/>
            <person name="Yandava C."/>
            <person name="Wortman J."/>
            <person name="Nusbaum C."/>
            <person name="Birren B."/>
        </authorList>
    </citation>
    <scope>NUCLEOTIDE SEQUENCE</scope>
    <source>
        <strain evidence="17">R3-111a-1</strain>
    </source>
</reference>
<evidence type="ECO:0000256" key="5">
    <source>
        <dbReference type="ARBA" id="ARBA00022525"/>
    </source>
</evidence>
<dbReference type="CDD" id="cd03860">
    <property type="entry name" value="M14_CP_A-B_like"/>
    <property type="match status" value="1"/>
</dbReference>
<dbReference type="PROSITE" id="PS00132">
    <property type="entry name" value="CARBOXYPEPT_ZN_1"/>
    <property type="match status" value="1"/>
</dbReference>
<evidence type="ECO:0000256" key="10">
    <source>
        <dbReference type="ARBA" id="ARBA00022833"/>
    </source>
</evidence>
<keyword evidence="6" id="KW-0645">Protease</keyword>
<reference evidence="18" key="5">
    <citation type="submission" date="2018-04" db="UniProtKB">
        <authorList>
            <consortium name="EnsemblFungi"/>
        </authorList>
    </citation>
    <scope>IDENTIFICATION</scope>
    <source>
        <strain evidence="18">R3-111a-1</strain>
    </source>
</reference>
<keyword evidence="13" id="KW-0865">Zymogen</keyword>
<accession>J3NQE5</accession>
<sequence length="420" mass="45270">MRTSVASAVLLALGLADAVAVVPKPLKVDYSGFRGLRVTLNEHTQEVEDKLTELVAHILNPGAEVLDVVVDPANIDAVTNMAASAEVIIDDVGALLAEEEHSAPLATRAVPAESWFTAYHSYNDHLQFLRDLQGGFTSNSAIVTAGTSAQGKILTGIQIWGSGGRGSKPAIVIHGTVHAREWISTMTTEYIAWQLLTKYSSDAAVKALVDKFDFYITPIVNPDGFAYTQTNDRLWRKNRQTVSGNSCVGRDINRNWPSSSWAMTGGASTSPCSETYKGQAAGDSPENKGLVAQAQSLRSGNGIRLYLDIHSYGQYILWPYGHDCNFVDPAETRWRSLATAAQSAIRAVSGTAYTIGNSCRALYKTTGDSTGYFAGSASTPNAFTYELRDTGDFGFSLPANQIQPTVRETWAGIVSMLQNV</sequence>
<dbReference type="SUPFAM" id="SSF53187">
    <property type="entry name" value="Zn-dependent exopeptidases"/>
    <property type="match status" value="1"/>
</dbReference>
<dbReference type="InterPro" id="IPR057246">
    <property type="entry name" value="CARBOXYPEPT_ZN_1"/>
</dbReference>
<protein>
    <recommendedName>
        <fullName evidence="16">Peptidase M14 domain-containing protein</fullName>
    </recommendedName>
</protein>
<reference evidence="18" key="4">
    <citation type="journal article" date="2015" name="G3 (Bethesda)">
        <title>Genome sequences of three phytopathogenic species of the Magnaporthaceae family of fungi.</title>
        <authorList>
            <person name="Okagaki L.H."/>
            <person name="Nunes C.C."/>
            <person name="Sailsbery J."/>
            <person name="Clay B."/>
            <person name="Brown D."/>
            <person name="John T."/>
            <person name="Oh Y."/>
            <person name="Young N."/>
            <person name="Fitzgerald M."/>
            <person name="Haas B.J."/>
            <person name="Zeng Q."/>
            <person name="Young S."/>
            <person name="Adiconis X."/>
            <person name="Fan L."/>
            <person name="Levin J.Z."/>
            <person name="Mitchell T.K."/>
            <person name="Okubara P.A."/>
            <person name="Farman M.L."/>
            <person name="Kohn L.M."/>
            <person name="Birren B."/>
            <person name="Ma L.-J."/>
            <person name="Dean R.A."/>
        </authorList>
    </citation>
    <scope>NUCLEOTIDE SEQUENCE</scope>
    <source>
        <strain evidence="18">R3-111a-1</strain>
    </source>
</reference>
<dbReference type="FunFam" id="3.40.630.10:FF:000165">
    <property type="entry name" value="Glucan 1,4-alpha-glucosidase, putative"/>
    <property type="match status" value="1"/>
</dbReference>
<evidence type="ECO:0000256" key="8">
    <source>
        <dbReference type="ARBA" id="ARBA00022729"/>
    </source>
</evidence>
<evidence type="ECO:0000256" key="12">
    <source>
        <dbReference type="ARBA" id="ARBA00023049"/>
    </source>
</evidence>
<dbReference type="GO" id="GO:0008270">
    <property type="term" value="F:zinc ion binding"/>
    <property type="evidence" value="ECO:0007669"/>
    <property type="project" value="InterPro"/>
</dbReference>
<keyword evidence="5" id="KW-0964">Secreted</keyword>
<dbReference type="PANTHER" id="PTHR11705:SF143">
    <property type="entry name" value="SLL0236 PROTEIN"/>
    <property type="match status" value="1"/>
</dbReference>
<feature type="active site" description="Proton donor/acceptor" evidence="14">
    <location>
        <position position="386"/>
    </location>
</feature>
<name>J3NQE5_GAET3</name>
<keyword evidence="7" id="KW-0479">Metal-binding</keyword>
<evidence type="ECO:0000256" key="11">
    <source>
        <dbReference type="ARBA" id="ARBA00023026"/>
    </source>
</evidence>
<dbReference type="EnsemblFungi" id="EJT78401">
    <property type="protein sequence ID" value="EJT78401"/>
    <property type="gene ID" value="GGTG_03502"/>
</dbReference>
<reference evidence="17" key="2">
    <citation type="submission" date="2010-07" db="EMBL/GenBank/DDBJ databases">
        <authorList>
            <consortium name="The Broad Institute Genome Sequencing Platform"/>
            <consortium name="Broad Institute Genome Sequencing Center for Infectious Disease"/>
            <person name="Ma L.-J."/>
            <person name="Dead R."/>
            <person name="Young S."/>
            <person name="Zeng Q."/>
            <person name="Koehrsen M."/>
            <person name="Alvarado L."/>
            <person name="Berlin A."/>
            <person name="Chapman S.B."/>
            <person name="Chen Z."/>
            <person name="Freedman E."/>
            <person name="Gellesch M."/>
            <person name="Goldberg J."/>
            <person name="Griggs A."/>
            <person name="Gujja S."/>
            <person name="Heilman E.R."/>
            <person name="Heiman D."/>
            <person name="Hepburn T."/>
            <person name="Howarth C."/>
            <person name="Jen D."/>
            <person name="Larson L."/>
            <person name="Mehta T."/>
            <person name="Neiman D."/>
            <person name="Pearson M."/>
            <person name="Roberts A."/>
            <person name="Saif S."/>
            <person name="Shea T."/>
            <person name="Shenoy N."/>
            <person name="Sisk P."/>
            <person name="Stolte C."/>
            <person name="Sykes S."/>
            <person name="Walk T."/>
            <person name="White J."/>
            <person name="Yandava C."/>
            <person name="Haas B."/>
            <person name="Nusbaum C."/>
            <person name="Birren B."/>
        </authorList>
    </citation>
    <scope>NUCLEOTIDE SEQUENCE</scope>
    <source>
        <strain evidence="17">R3-111a-1</strain>
    </source>
</reference>
<evidence type="ECO:0000313" key="18">
    <source>
        <dbReference type="EnsemblFungi" id="EJT78401"/>
    </source>
</evidence>
<dbReference type="Proteomes" id="UP000006039">
    <property type="component" value="Unassembled WGS sequence"/>
</dbReference>
<dbReference type="eggNOG" id="KOG2650">
    <property type="taxonomic scope" value="Eukaryota"/>
</dbReference>
<organism evidence="17">
    <name type="scientific">Gaeumannomyces tritici (strain R3-111a-1)</name>
    <name type="common">Wheat and barley take-all root rot fungus</name>
    <name type="synonym">Gaeumannomyces graminis var. tritici</name>
    <dbReference type="NCBI Taxonomy" id="644352"/>
    <lineage>
        <taxon>Eukaryota</taxon>
        <taxon>Fungi</taxon>
        <taxon>Dikarya</taxon>
        <taxon>Ascomycota</taxon>
        <taxon>Pezizomycotina</taxon>
        <taxon>Sordariomycetes</taxon>
        <taxon>Sordariomycetidae</taxon>
        <taxon>Magnaporthales</taxon>
        <taxon>Magnaporthaceae</taxon>
        <taxon>Gaeumannomyces</taxon>
    </lineage>
</organism>
<dbReference type="Pfam" id="PF00246">
    <property type="entry name" value="Peptidase_M14"/>
    <property type="match status" value="1"/>
</dbReference>
<evidence type="ECO:0000256" key="7">
    <source>
        <dbReference type="ARBA" id="ARBA00022723"/>
    </source>
</evidence>
<dbReference type="AlphaFoldDB" id="J3NQE5"/>
<evidence type="ECO:0000256" key="13">
    <source>
        <dbReference type="ARBA" id="ARBA00023145"/>
    </source>
</evidence>
<dbReference type="SMART" id="SM00631">
    <property type="entry name" value="Zn_pept"/>
    <property type="match status" value="1"/>
</dbReference>
<dbReference type="GO" id="GO:0004181">
    <property type="term" value="F:metallocarboxypeptidase activity"/>
    <property type="evidence" value="ECO:0007669"/>
    <property type="project" value="InterPro"/>
</dbReference>
<dbReference type="GO" id="GO:0006508">
    <property type="term" value="P:proteolysis"/>
    <property type="evidence" value="ECO:0007669"/>
    <property type="project" value="UniProtKB-KW"/>
</dbReference>
<dbReference type="PANTHER" id="PTHR11705">
    <property type="entry name" value="PROTEASE FAMILY M14 CARBOXYPEPTIDASE A,B"/>
    <property type="match status" value="1"/>
</dbReference>
<evidence type="ECO:0000256" key="4">
    <source>
        <dbReference type="ARBA" id="ARBA00005988"/>
    </source>
</evidence>
<dbReference type="VEuPathDB" id="FungiDB:GGTG_03502"/>
<gene>
    <name evidence="18" type="primary">20343960</name>
    <name evidence="17" type="ORF">GGTG_03502</name>
</gene>
<dbReference type="PROSITE" id="PS52035">
    <property type="entry name" value="PEPTIDASE_M14"/>
    <property type="match status" value="1"/>
</dbReference>
<keyword evidence="10" id="KW-0862">Zinc</keyword>
<evidence type="ECO:0000256" key="2">
    <source>
        <dbReference type="ARBA" id="ARBA00003091"/>
    </source>
</evidence>
<evidence type="ECO:0000256" key="15">
    <source>
        <dbReference type="SAM" id="SignalP"/>
    </source>
</evidence>
<dbReference type="STRING" id="644352.J3NQE5"/>
<comment type="subcellular location">
    <subcellularLocation>
        <location evidence="3">Secreted</location>
    </subcellularLocation>
</comment>
<dbReference type="RefSeq" id="XP_009219546.1">
    <property type="nucleotide sequence ID" value="XM_009221282.1"/>
</dbReference>
<keyword evidence="12" id="KW-0482">Metalloprotease</keyword>
<feature type="domain" description="Peptidase M14" evidence="16">
    <location>
        <begin position="118"/>
        <end position="420"/>
    </location>
</feature>
<evidence type="ECO:0000256" key="3">
    <source>
        <dbReference type="ARBA" id="ARBA00004613"/>
    </source>
</evidence>
<evidence type="ECO:0000313" key="19">
    <source>
        <dbReference type="Proteomes" id="UP000006039"/>
    </source>
</evidence>
<keyword evidence="19" id="KW-1185">Reference proteome</keyword>